<keyword evidence="1" id="KW-0456">Lyase</keyword>
<dbReference type="EMBL" id="PXYI01000002">
    <property type="protein sequence ID" value="PSJ41974.1"/>
    <property type="molecule type" value="Genomic_DNA"/>
</dbReference>
<comment type="caution">
    <text evidence="1">The sequence shown here is derived from an EMBL/GenBank/DDBJ whole genome shotgun (WGS) entry which is preliminary data.</text>
</comment>
<dbReference type="PANTHER" id="PTHR42905:SF16">
    <property type="entry name" value="CARBOXYPHOSPHONOENOLPYRUVATE PHOSPHONOMUTASE-LIKE PROTEIN (AFU_ORTHOLOGUE AFUA_5G07230)"/>
    <property type="match status" value="1"/>
</dbReference>
<dbReference type="OrthoDB" id="9785398at2"/>
<proteinExistence type="predicted"/>
<sequence length="255" mass="26435">MSIWGEKARAFAALHRRGDPLILFNIWDAGSARIVAEAGAKAIATGSWSVAEANGYGDGEQVPLDFVLGNTARIAAAIDLPVTIDFEGGYAEDPDEVAANVAALAEAGAVGCNFEDRIVGGEGLHGVERQAARIAAIVAAAPDGFFVNARTDVFLSVAHVEHASRVEQALERARAYADAGAKGLFVPGLAEEALIERVCAESPLPVNIMVWPGLTPSLSRLAELGAARISHAGAPWRVAMQALALPAAAAHRGEG</sequence>
<dbReference type="InterPro" id="IPR040442">
    <property type="entry name" value="Pyrv_kinase-like_dom_sf"/>
</dbReference>
<dbReference type="Pfam" id="PF13714">
    <property type="entry name" value="PEP_mutase"/>
    <property type="match status" value="1"/>
</dbReference>
<evidence type="ECO:0000313" key="2">
    <source>
        <dbReference type="Proteomes" id="UP000241167"/>
    </source>
</evidence>
<dbReference type="SUPFAM" id="SSF51621">
    <property type="entry name" value="Phosphoenolpyruvate/pyruvate domain"/>
    <property type="match status" value="1"/>
</dbReference>
<accession>A0A2P7QVK6</accession>
<name>A0A2P7QVK6_9SPHN</name>
<dbReference type="RefSeq" id="WP_106512139.1">
    <property type="nucleotide sequence ID" value="NZ_PXYI01000002.1"/>
</dbReference>
<gene>
    <name evidence="1" type="ORF">C7I55_06880</name>
</gene>
<dbReference type="InterPro" id="IPR039556">
    <property type="entry name" value="ICL/PEPM"/>
</dbReference>
<dbReference type="Gene3D" id="3.20.20.60">
    <property type="entry name" value="Phosphoenolpyruvate-binding domains"/>
    <property type="match status" value="1"/>
</dbReference>
<protein>
    <submittedName>
        <fullName evidence="1">Isocitrate lyase/phosphoenolpyruvate mutase family protein</fullName>
    </submittedName>
</protein>
<dbReference type="PANTHER" id="PTHR42905">
    <property type="entry name" value="PHOSPHOENOLPYRUVATE CARBOXYLASE"/>
    <property type="match status" value="1"/>
</dbReference>
<keyword evidence="1" id="KW-0670">Pyruvate</keyword>
<dbReference type="InterPro" id="IPR015813">
    <property type="entry name" value="Pyrv/PenolPyrv_kinase-like_dom"/>
</dbReference>
<organism evidence="1 2">
    <name type="scientific">Allosphingosinicella deserti</name>
    <dbReference type="NCBI Taxonomy" id="2116704"/>
    <lineage>
        <taxon>Bacteria</taxon>
        <taxon>Pseudomonadati</taxon>
        <taxon>Pseudomonadota</taxon>
        <taxon>Alphaproteobacteria</taxon>
        <taxon>Sphingomonadales</taxon>
        <taxon>Sphingomonadaceae</taxon>
        <taxon>Allosphingosinicella</taxon>
    </lineage>
</organism>
<keyword evidence="2" id="KW-1185">Reference proteome</keyword>
<dbReference type="Proteomes" id="UP000241167">
    <property type="component" value="Unassembled WGS sequence"/>
</dbReference>
<evidence type="ECO:0000313" key="1">
    <source>
        <dbReference type="EMBL" id="PSJ41974.1"/>
    </source>
</evidence>
<dbReference type="CDD" id="cd00377">
    <property type="entry name" value="ICL_PEPM"/>
    <property type="match status" value="1"/>
</dbReference>
<dbReference type="GO" id="GO:0016829">
    <property type="term" value="F:lyase activity"/>
    <property type="evidence" value="ECO:0007669"/>
    <property type="project" value="UniProtKB-KW"/>
</dbReference>
<reference evidence="1 2" key="1">
    <citation type="submission" date="2018-03" db="EMBL/GenBank/DDBJ databases">
        <title>The draft genome of Sphingosinicella sp. GL-C-18.</title>
        <authorList>
            <person name="Liu L."/>
            <person name="Li L."/>
            <person name="Liang L."/>
            <person name="Zhang X."/>
            <person name="Wang T."/>
        </authorList>
    </citation>
    <scope>NUCLEOTIDE SEQUENCE [LARGE SCALE GENOMIC DNA]</scope>
    <source>
        <strain evidence="1 2">GL-C-18</strain>
    </source>
</reference>
<dbReference type="AlphaFoldDB" id="A0A2P7QVK6"/>